<dbReference type="InterPro" id="IPR036259">
    <property type="entry name" value="MFS_trans_sf"/>
</dbReference>
<comment type="subcellular location">
    <subcellularLocation>
        <location evidence="1">Cell inner membrane</location>
        <topology evidence="1">Multi-pass membrane protein</topology>
    </subcellularLocation>
    <subcellularLocation>
        <location evidence="7">Cell membrane</location>
        <topology evidence="7">Multi-pass membrane protein</topology>
    </subcellularLocation>
</comment>
<dbReference type="SUPFAM" id="SSF103473">
    <property type="entry name" value="MFS general substrate transporter"/>
    <property type="match status" value="1"/>
</dbReference>
<dbReference type="GO" id="GO:0022857">
    <property type="term" value="F:transmembrane transporter activity"/>
    <property type="evidence" value="ECO:0007669"/>
    <property type="project" value="InterPro"/>
</dbReference>
<feature type="transmembrane region" description="Helical" evidence="7">
    <location>
        <begin position="76"/>
        <end position="93"/>
    </location>
</feature>
<comment type="similarity">
    <text evidence="2 7">Belongs to the major facilitator superfamily. TsgA family.</text>
</comment>
<dbReference type="InterPro" id="IPR023528">
    <property type="entry name" value="MFS_TsgA"/>
</dbReference>
<feature type="transmembrane region" description="Helical" evidence="7">
    <location>
        <begin position="99"/>
        <end position="122"/>
    </location>
</feature>
<proteinExistence type="inferred from homology"/>
<evidence type="ECO:0000256" key="6">
    <source>
        <dbReference type="ARBA" id="ARBA00023136"/>
    </source>
</evidence>
<dbReference type="Pfam" id="PF07690">
    <property type="entry name" value="MFS_1"/>
    <property type="match status" value="1"/>
</dbReference>
<feature type="transmembrane region" description="Helical" evidence="7">
    <location>
        <begin position="47"/>
        <end position="69"/>
    </location>
</feature>
<feature type="transmembrane region" description="Helical" evidence="7">
    <location>
        <begin position="161"/>
        <end position="183"/>
    </location>
</feature>
<dbReference type="GO" id="GO:0005886">
    <property type="term" value="C:plasma membrane"/>
    <property type="evidence" value="ECO:0007669"/>
    <property type="project" value="UniProtKB-SubCell"/>
</dbReference>
<dbReference type="Gene3D" id="1.20.1250.20">
    <property type="entry name" value="MFS general substrate transporter like domains"/>
    <property type="match status" value="2"/>
</dbReference>
<feature type="transmembrane region" description="Helical" evidence="7">
    <location>
        <begin position="328"/>
        <end position="350"/>
    </location>
</feature>
<keyword evidence="5 7" id="KW-1133">Transmembrane helix</keyword>
<feature type="transmembrane region" description="Helical" evidence="7">
    <location>
        <begin position="12"/>
        <end position="35"/>
    </location>
</feature>
<evidence type="ECO:0000256" key="7">
    <source>
        <dbReference type="HAMAP-Rule" id="MF_01044"/>
    </source>
</evidence>
<dbReference type="PANTHER" id="PTHR43702">
    <property type="entry name" value="L-FUCOSE-PROTON SYMPORTER"/>
    <property type="match status" value="1"/>
</dbReference>
<feature type="transmembrane region" description="Helical" evidence="7">
    <location>
        <begin position="270"/>
        <end position="287"/>
    </location>
</feature>
<evidence type="ECO:0000313" key="9">
    <source>
        <dbReference type="Proteomes" id="UP001163441"/>
    </source>
</evidence>
<keyword evidence="6 7" id="KW-0472">Membrane</keyword>
<evidence type="ECO:0000313" key="8">
    <source>
        <dbReference type="EMBL" id="WAI17731.1"/>
    </source>
</evidence>
<feature type="transmembrane region" description="Helical" evidence="7">
    <location>
        <begin position="246"/>
        <end position="263"/>
    </location>
</feature>
<dbReference type="OrthoDB" id="8577032at2"/>
<evidence type="ECO:0000256" key="2">
    <source>
        <dbReference type="ARBA" id="ARBA00008067"/>
    </source>
</evidence>
<dbReference type="EMBL" id="CP113403">
    <property type="protein sequence ID" value="WAI17731.1"/>
    <property type="molecule type" value="Genomic_DNA"/>
</dbReference>
<protein>
    <recommendedName>
        <fullName evidence="7">Protein TsgA homolog</fullName>
    </recommendedName>
</protein>
<evidence type="ECO:0000256" key="1">
    <source>
        <dbReference type="ARBA" id="ARBA00004429"/>
    </source>
</evidence>
<feature type="transmembrane region" description="Helical" evidence="7">
    <location>
        <begin position="134"/>
        <end position="155"/>
    </location>
</feature>
<dbReference type="NCBIfam" id="NF002982">
    <property type="entry name" value="PRK03699.1"/>
    <property type="match status" value="1"/>
</dbReference>
<feature type="transmembrane region" description="Helical" evidence="7">
    <location>
        <begin position="203"/>
        <end position="226"/>
    </location>
</feature>
<dbReference type="Proteomes" id="UP001163441">
    <property type="component" value="Chromosome"/>
</dbReference>
<sequence length="389" mass="44266">MKNFNQIGLTWISFFSYAFTGALIVVTGMIMGNIASYFDLSISQMSNIFTCLNAGILISILLNSWLINIVSLKKQLIYGFIFSIIAILGIIFSKNILLFSINIFILGLVSGITMSIGTFIITTLYSGSKRGSQLLLTDSFFSMSGMIFPIITAYLLENKFLWYWIYVCIGIIYFIIFILSVNLKFPESKEKIIHTEKIKKWNFNIVLLSMSALLYILGQLSFISWVPQYATEIMNINIKKTGDLVSNFWMAYMIGMWFFSFIIKFFNLKHIFVFLSGISAILMYVYIHSSNYLIMQYIIISLGFFSSAIYTIIITLASLQTKKPSAKLINIILFFGTIGTLLTFIITSPIVEKKGIYATLICSNILYSIVFCLSLIIVINSTNKIYFKE</sequence>
<dbReference type="PROSITE" id="PS50850">
    <property type="entry name" value="MFS"/>
    <property type="match status" value="1"/>
</dbReference>
<evidence type="ECO:0000256" key="5">
    <source>
        <dbReference type="ARBA" id="ARBA00022989"/>
    </source>
</evidence>
<reference evidence="8" key="1">
    <citation type="submission" date="2022-11" db="EMBL/GenBank/DDBJ databases">
        <title>The whole genome sequencing of pests is an important tool to study the evolution of the plant-insect interaction and insecticide resistance.</title>
        <authorList>
            <person name="Kananovich Y."/>
        </authorList>
    </citation>
    <scope>NUCLEOTIDE SEQUENCE</scope>
    <source>
        <strain evidence="8">BSU_Aph_2016</strain>
    </source>
</reference>
<dbReference type="HAMAP" id="MF_01044">
    <property type="entry name" value="MFS_TsgA"/>
    <property type="match status" value="1"/>
</dbReference>
<accession>A0A4D6XNS5</accession>
<dbReference type="InterPro" id="IPR050375">
    <property type="entry name" value="MFS_TsgA-like"/>
</dbReference>
<dbReference type="InterPro" id="IPR020846">
    <property type="entry name" value="MFS_dom"/>
</dbReference>
<organism evidence="8 9">
    <name type="scientific">Buchnera aphidicola</name>
    <name type="common">Aphis craccivora</name>
    <dbReference type="NCBI Taxonomy" id="466616"/>
    <lineage>
        <taxon>Bacteria</taxon>
        <taxon>Pseudomonadati</taxon>
        <taxon>Pseudomonadota</taxon>
        <taxon>Gammaproteobacteria</taxon>
        <taxon>Enterobacterales</taxon>
        <taxon>Erwiniaceae</taxon>
        <taxon>Buchnera</taxon>
    </lineage>
</organism>
<gene>
    <name evidence="7 8" type="primary">tsgA</name>
    <name evidence="8" type="ORF">OWM53_02725</name>
</gene>
<evidence type="ECO:0000256" key="3">
    <source>
        <dbReference type="ARBA" id="ARBA00022475"/>
    </source>
</evidence>
<dbReference type="PANTHER" id="PTHR43702:SF3">
    <property type="entry name" value="PROTEIN TSGA"/>
    <property type="match status" value="1"/>
</dbReference>
<dbReference type="RefSeq" id="WP_158360801.1">
    <property type="nucleotide sequence ID" value="NZ_CP034897.1"/>
</dbReference>
<feature type="transmembrane region" description="Helical" evidence="7">
    <location>
        <begin position="293"/>
        <end position="316"/>
    </location>
</feature>
<name>A0A4D6XNS5_9GAMM</name>
<evidence type="ECO:0000256" key="4">
    <source>
        <dbReference type="ARBA" id="ARBA00022692"/>
    </source>
</evidence>
<keyword evidence="3 7" id="KW-1003">Cell membrane</keyword>
<dbReference type="InterPro" id="IPR011701">
    <property type="entry name" value="MFS"/>
</dbReference>
<dbReference type="AlphaFoldDB" id="A0A4D6XNS5"/>
<feature type="transmembrane region" description="Helical" evidence="7">
    <location>
        <begin position="356"/>
        <end position="379"/>
    </location>
</feature>
<keyword evidence="4 7" id="KW-0812">Transmembrane</keyword>